<dbReference type="SUPFAM" id="SSF53756">
    <property type="entry name" value="UDP-Glycosyltransferase/glycogen phosphorylase"/>
    <property type="match status" value="1"/>
</dbReference>
<protein>
    <submittedName>
        <fullName evidence="2">Uncharacterized protein</fullName>
    </submittedName>
</protein>
<comment type="similarity">
    <text evidence="1">Belongs to the UDP-glycosyltransferase family.</text>
</comment>
<dbReference type="Gene3D" id="3.40.50.2000">
    <property type="entry name" value="Glycogen Phosphorylase B"/>
    <property type="match status" value="2"/>
</dbReference>
<name>A0A176WAW7_MARPO</name>
<organism evidence="2 3">
    <name type="scientific">Marchantia polymorpha subsp. ruderalis</name>
    <dbReference type="NCBI Taxonomy" id="1480154"/>
    <lineage>
        <taxon>Eukaryota</taxon>
        <taxon>Viridiplantae</taxon>
        <taxon>Streptophyta</taxon>
        <taxon>Embryophyta</taxon>
        <taxon>Marchantiophyta</taxon>
        <taxon>Marchantiopsida</taxon>
        <taxon>Marchantiidae</taxon>
        <taxon>Marchantiales</taxon>
        <taxon>Marchantiaceae</taxon>
        <taxon>Marchantia</taxon>
    </lineage>
</organism>
<sequence>MADHDRATRMRRLGHALFVPLSVGQSHVMVGLKLAKFLMQTLIHSVEAINCQSEQLPLVPVENPSKIEQFPVGRPCLGYLTVGPVFCLGSDVENQEALTGTTNDAEKSGLAGLKWLDTQPVSSVLYICICSWVPMYARQAQKLAQALEASSQRFLWLSFLKTITSGVPVLTWPQAAEQHLNARCLVDVLHMAVIISEKRGDATQQHIAPQILGRPLQEKDSLIAREEFVEAIDRFNRDHTLKMNAQHLKTKAEAAVDRTKLCKLCKGWRSGSRKQRLDGDMQIASLLYSTEYTSDLVHLQVFCGSSHRS</sequence>
<evidence type="ECO:0000256" key="1">
    <source>
        <dbReference type="ARBA" id="ARBA00009995"/>
    </source>
</evidence>
<keyword evidence="3" id="KW-1185">Reference proteome</keyword>
<dbReference type="Proteomes" id="UP000077202">
    <property type="component" value="Unassembled WGS sequence"/>
</dbReference>
<dbReference type="EMBL" id="LVLJ01001493">
    <property type="protein sequence ID" value="OAE29226.1"/>
    <property type="molecule type" value="Genomic_DNA"/>
</dbReference>
<dbReference type="PANTHER" id="PTHR48047">
    <property type="entry name" value="GLYCOSYLTRANSFERASE"/>
    <property type="match status" value="1"/>
</dbReference>
<dbReference type="AlphaFoldDB" id="A0A176WAW7"/>
<accession>A0A176WAW7</accession>
<proteinExistence type="inferred from homology"/>
<gene>
    <name evidence="2" type="ORF">AXG93_3020s1010</name>
</gene>
<dbReference type="GO" id="GO:0035251">
    <property type="term" value="F:UDP-glucosyltransferase activity"/>
    <property type="evidence" value="ECO:0007669"/>
    <property type="project" value="TreeGrafter"/>
</dbReference>
<comment type="caution">
    <text evidence="2">The sequence shown here is derived from an EMBL/GenBank/DDBJ whole genome shotgun (WGS) entry which is preliminary data.</text>
</comment>
<evidence type="ECO:0000313" key="2">
    <source>
        <dbReference type="EMBL" id="OAE29226.1"/>
    </source>
</evidence>
<evidence type="ECO:0000313" key="3">
    <source>
        <dbReference type="Proteomes" id="UP000077202"/>
    </source>
</evidence>
<reference evidence="2" key="1">
    <citation type="submission" date="2016-03" db="EMBL/GenBank/DDBJ databases">
        <title>Mechanisms controlling the formation of the plant cell surface in tip-growing cells are functionally conserved among land plants.</title>
        <authorList>
            <person name="Honkanen S."/>
            <person name="Jones V.A."/>
            <person name="Morieri G."/>
            <person name="Champion C."/>
            <person name="Hetherington A.J."/>
            <person name="Kelly S."/>
            <person name="Saint-Marcoux D."/>
            <person name="Proust H."/>
            <person name="Prescott H."/>
            <person name="Dolan L."/>
        </authorList>
    </citation>
    <scope>NUCLEOTIDE SEQUENCE [LARGE SCALE GENOMIC DNA]</scope>
    <source>
        <tissue evidence="2">Whole gametophyte</tissue>
    </source>
</reference>